<proteinExistence type="predicted"/>
<feature type="domain" description="Heterokaryon incompatibility" evidence="1">
    <location>
        <begin position="31"/>
        <end position="121"/>
    </location>
</feature>
<dbReference type="AlphaFoldDB" id="A0AA39XHB5"/>
<reference evidence="2" key="1">
    <citation type="submission" date="2023-06" db="EMBL/GenBank/DDBJ databases">
        <title>Genome-scale phylogeny and comparative genomics of the fungal order Sordariales.</title>
        <authorList>
            <consortium name="Lawrence Berkeley National Laboratory"/>
            <person name="Hensen N."/>
            <person name="Bonometti L."/>
            <person name="Westerberg I."/>
            <person name="Brannstrom I.O."/>
            <person name="Guillou S."/>
            <person name="Cros-Aarteil S."/>
            <person name="Calhoun S."/>
            <person name="Haridas S."/>
            <person name="Kuo A."/>
            <person name="Mondo S."/>
            <person name="Pangilinan J."/>
            <person name="Riley R."/>
            <person name="Labutti K."/>
            <person name="Andreopoulos B."/>
            <person name="Lipzen A."/>
            <person name="Chen C."/>
            <person name="Yanf M."/>
            <person name="Daum C."/>
            <person name="Ng V."/>
            <person name="Clum A."/>
            <person name="Steindorff A."/>
            <person name="Ohm R."/>
            <person name="Martin F."/>
            <person name="Silar P."/>
            <person name="Natvig D."/>
            <person name="Lalanne C."/>
            <person name="Gautier V."/>
            <person name="Ament-Velasquez S.L."/>
            <person name="Kruys A."/>
            <person name="Hutchinson M.I."/>
            <person name="Powell A.J."/>
            <person name="Barry K."/>
            <person name="Miller A.N."/>
            <person name="Grigoriev I.V."/>
            <person name="Debuchy R."/>
            <person name="Gladieux P."/>
            <person name="Thoren M.H."/>
            <person name="Johannesson H."/>
        </authorList>
    </citation>
    <scope>NUCLEOTIDE SEQUENCE</scope>
    <source>
        <strain evidence="2">CBS 606.72</strain>
    </source>
</reference>
<dbReference type="PANTHER" id="PTHR24148">
    <property type="entry name" value="ANKYRIN REPEAT DOMAIN-CONTAINING PROTEIN 39 HOMOLOG-RELATED"/>
    <property type="match status" value="1"/>
</dbReference>
<sequence length="145" mass="16244">TFRLVELLPGAASEPIACQLSEVAIGTRQTYEAISYCWGDPHDKTVIRCNEKQLRIPSTLAAALRGLRLGDRSRHLWADAICINQSDPRDKAMQVPHMRDIYSRSQRTLVWLGTMEDAGTARISLASRTCIRLSIPIIGLADRRK</sequence>
<dbReference type="PANTHER" id="PTHR24148:SF64">
    <property type="entry name" value="HETEROKARYON INCOMPATIBILITY DOMAIN-CONTAINING PROTEIN"/>
    <property type="match status" value="1"/>
</dbReference>
<dbReference type="InterPro" id="IPR010730">
    <property type="entry name" value="HET"/>
</dbReference>
<name>A0AA39XHB5_9PEZI</name>
<keyword evidence="3" id="KW-1185">Reference proteome</keyword>
<organism evidence="2 3">
    <name type="scientific">Immersiella caudata</name>
    <dbReference type="NCBI Taxonomy" id="314043"/>
    <lineage>
        <taxon>Eukaryota</taxon>
        <taxon>Fungi</taxon>
        <taxon>Dikarya</taxon>
        <taxon>Ascomycota</taxon>
        <taxon>Pezizomycotina</taxon>
        <taxon>Sordariomycetes</taxon>
        <taxon>Sordariomycetidae</taxon>
        <taxon>Sordariales</taxon>
        <taxon>Lasiosphaeriaceae</taxon>
        <taxon>Immersiella</taxon>
    </lineage>
</organism>
<accession>A0AA39XHB5</accession>
<feature type="non-terminal residue" evidence="2">
    <location>
        <position position="145"/>
    </location>
</feature>
<dbReference type="InterPro" id="IPR052895">
    <property type="entry name" value="HetReg/Transcr_Mod"/>
</dbReference>
<dbReference type="Pfam" id="PF06985">
    <property type="entry name" value="HET"/>
    <property type="match status" value="1"/>
</dbReference>
<dbReference type="Proteomes" id="UP001175000">
    <property type="component" value="Unassembled WGS sequence"/>
</dbReference>
<evidence type="ECO:0000313" key="3">
    <source>
        <dbReference type="Proteomes" id="UP001175000"/>
    </source>
</evidence>
<dbReference type="EMBL" id="JAULSU010000001">
    <property type="protein sequence ID" value="KAK0634007.1"/>
    <property type="molecule type" value="Genomic_DNA"/>
</dbReference>
<feature type="non-terminal residue" evidence="2">
    <location>
        <position position="1"/>
    </location>
</feature>
<comment type="caution">
    <text evidence="2">The sequence shown here is derived from an EMBL/GenBank/DDBJ whole genome shotgun (WGS) entry which is preliminary data.</text>
</comment>
<evidence type="ECO:0000259" key="1">
    <source>
        <dbReference type="Pfam" id="PF06985"/>
    </source>
</evidence>
<protein>
    <submittedName>
        <fullName evidence="2">Heterokaryon incompatibility protein-domain-containing protein</fullName>
    </submittedName>
</protein>
<gene>
    <name evidence="2" type="ORF">B0T14DRAFT_413720</name>
</gene>
<evidence type="ECO:0000313" key="2">
    <source>
        <dbReference type="EMBL" id="KAK0634007.1"/>
    </source>
</evidence>